<evidence type="ECO:0000313" key="2">
    <source>
        <dbReference type="Proteomes" id="UP000037069"/>
    </source>
</evidence>
<gene>
    <name evidence="1" type="ORF">FF38_09254</name>
</gene>
<protein>
    <submittedName>
        <fullName evidence="1">Uncharacterized protein</fullName>
    </submittedName>
</protein>
<organism evidence="1 2">
    <name type="scientific">Lucilia cuprina</name>
    <name type="common">Green bottle fly</name>
    <name type="synonym">Australian sheep blowfly</name>
    <dbReference type="NCBI Taxonomy" id="7375"/>
    <lineage>
        <taxon>Eukaryota</taxon>
        <taxon>Metazoa</taxon>
        <taxon>Ecdysozoa</taxon>
        <taxon>Arthropoda</taxon>
        <taxon>Hexapoda</taxon>
        <taxon>Insecta</taxon>
        <taxon>Pterygota</taxon>
        <taxon>Neoptera</taxon>
        <taxon>Endopterygota</taxon>
        <taxon>Diptera</taxon>
        <taxon>Brachycera</taxon>
        <taxon>Muscomorpha</taxon>
        <taxon>Oestroidea</taxon>
        <taxon>Calliphoridae</taxon>
        <taxon>Luciliinae</taxon>
        <taxon>Lucilia</taxon>
    </lineage>
</organism>
<accession>A0A0L0C3R1</accession>
<name>A0A0L0C3R1_LUCCU</name>
<dbReference type="EMBL" id="JRES01000943">
    <property type="protein sequence ID" value="KNC26973.1"/>
    <property type="molecule type" value="Genomic_DNA"/>
</dbReference>
<comment type="caution">
    <text evidence="1">The sequence shown here is derived from an EMBL/GenBank/DDBJ whole genome shotgun (WGS) entry which is preliminary data.</text>
</comment>
<proteinExistence type="predicted"/>
<evidence type="ECO:0000313" key="1">
    <source>
        <dbReference type="EMBL" id="KNC26973.1"/>
    </source>
</evidence>
<dbReference type="Proteomes" id="UP000037069">
    <property type="component" value="Unassembled WGS sequence"/>
</dbReference>
<sequence>MSCPGAYFLDKSSYILCQFHRLTTTRYCAAPGACYLHKSSSILLLLQSRGKVLGLYTGDNEIYLLPSLAVISHGVESENDPGNCSVMLQRQQATFSTVAVGLSVGNKFDRARHEHNLIPDKMYPKCGVSSVTSENVDHHKSAATSYHQVFFVFAFLPITTSQGWRKTEAVSYSVSSIQVPHR</sequence>
<reference evidence="1 2" key="1">
    <citation type="journal article" date="2015" name="Nat. Commun.">
        <title>Lucilia cuprina genome unlocks parasitic fly biology to underpin future interventions.</title>
        <authorList>
            <person name="Anstead C.A."/>
            <person name="Korhonen P.K."/>
            <person name="Young N.D."/>
            <person name="Hall R.S."/>
            <person name="Jex A.R."/>
            <person name="Murali S.C."/>
            <person name="Hughes D.S."/>
            <person name="Lee S.F."/>
            <person name="Perry T."/>
            <person name="Stroehlein A.J."/>
            <person name="Ansell B.R."/>
            <person name="Breugelmans B."/>
            <person name="Hofmann A."/>
            <person name="Qu J."/>
            <person name="Dugan S."/>
            <person name="Lee S.L."/>
            <person name="Chao H."/>
            <person name="Dinh H."/>
            <person name="Han Y."/>
            <person name="Doddapaneni H.V."/>
            <person name="Worley K.C."/>
            <person name="Muzny D.M."/>
            <person name="Ioannidis P."/>
            <person name="Waterhouse R.M."/>
            <person name="Zdobnov E.M."/>
            <person name="James P.J."/>
            <person name="Bagnall N.H."/>
            <person name="Kotze A.C."/>
            <person name="Gibbs R.A."/>
            <person name="Richards S."/>
            <person name="Batterham P."/>
            <person name="Gasser R.B."/>
        </authorList>
    </citation>
    <scope>NUCLEOTIDE SEQUENCE [LARGE SCALE GENOMIC DNA]</scope>
    <source>
        <strain evidence="1 2">LS</strain>
        <tissue evidence="1">Full body</tissue>
    </source>
</reference>
<dbReference type="AlphaFoldDB" id="A0A0L0C3R1"/>
<keyword evidence="2" id="KW-1185">Reference proteome</keyword>